<protein>
    <submittedName>
        <fullName evidence="2">Uncharacterized protein</fullName>
    </submittedName>
</protein>
<name>A0A8H7VZM3_9FUNG</name>
<dbReference type="EMBL" id="JAEPRE010000050">
    <property type="protein sequence ID" value="KAG2234563.1"/>
    <property type="molecule type" value="Genomic_DNA"/>
</dbReference>
<evidence type="ECO:0000313" key="3">
    <source>
        <dbReference type="Proteomes" id="UP000613177"/>
    </source>
</evidence>
<feature type="region of interest" description="Disordered" evidence="1">
    <location>
        <begin position="85"/>
        <end position="119"/>
    </location>
</feature>
<proteinExistence type="predicted"/>
<evidence type="ECO:0000256" key="1">
    <source>
        <dbReference type="SAM" id="MobiDB-lite"/>
    </source>
</evidence>
<dbReference type="Proteomes" id="UP000613177">
    <property type="component" value="Unassembled WGS sequence"/>
</dbReference>
<feature type="compositionally biased region" description="Polar residues" evidence="1">
    <location>
        <begin position="109"/>
        <end position="119"/>
    </location>
</feature>
<reference evidence="2" key="1">
    <citation type="submission" date="2021-01" db="EMBL/GenBank/DDBJ databases">
        <title>Metabolic potential, ecology and presence of endohyphal bacteria is reflected in genomic diversity of Mucoromycotina.</title>
        <authorList>
            <person name="Muszewska A."/>
            <person name="Okrasinska A."/>
            <person name="Steczkiewicz K."/>
            <person name="Drgas O."/>
            <person name="Orlowska M."/>
            <person name="Perlinska-Lenart U."/>
            <person name="Aleksandrzak-Piekarczyk T."/>
            <person name="Szatraj K."/>
            <person name="Zielenkiewicz U."/>
            <person name="Pilsyk S."/>
            <person name="Malc E."/>
            <person name="Mieczkowski P."/>
            <person name="Kruszewska J.S."/>
            <person name="Biernat P."/>
            <person name="Pawlowska J."/>
        </authorList>
    </citation>
    <scope>NUCLEOTIDE SEQUENCE</scope>
    <source>
        <strain evidence="2">WA0000018081</strain>
    </source>
</reference>
<sequence length="119" mass="13621">MAKGLERFKLLFKFWTKKCFLLTADAVSNHFQKATLNPMAALDPTLALVFRIVDNILAKENNDMILKSDTRYFLSQVKRNLEKIIEDSKNQGTSSKRKTMIQAEEGRHNSVQQGETSDI</sequence>
<gene>
    <name evidence="2" type="ORF">INT48_000466</name>
</gene>
<keyword evidence="3" id="KW-1185">Reference proteome</keyword>
<dbReference type="AlphaFoldDB" id="A0A8H7VZM3"/>
<comment type="caution">
    <text evidence="2">The sequence shown here is derived from an EMBL/GenBank/DDBJ whole genome shotgun (WGS) entry which is preliminary data.</text>
</comment>
<evidence type="ECO:0000313" key="2">
    <source>
        <dbReference type="EMBL" id="KAG2234563.1"/>
    </source>
</evidence>
<organism evidence="2 3">
    <name type="scientific">Thamnidium elegans</name>
    <dbReference type="NCBI Taxonomy" id="101142"/>
    <lineage>
        <taxon>Eukaryota</taxon>
        <taxon>Fungi</taxon>
        <taxon>Fungi incertae sedis</taxon>
        <taxon>Mucoromycota</taxon>
        <taxon>Mucoromycotina</taxon>
        <taxon>Mucoromycetes</taxon>
        <taxon>Mucorales</taxon>
        <taxon>Mucorineae</taxon>
        <taxon>Mucoraceae</taxon>
        <taxon>Thamnidium</taxon>
    </lineage>
</organism>
<accession>A0A8H7VZM3</accession>